<dbReference type="Pfam" id="PF01535">
    <property type="entry name" value="PPR"/>
    <property type="match status" value="1"/>
</dbReference>
<dbReference type="InParanoid" id="A0A1D6FMZ1"/>
<proteinExistence type="predicted"/>
<dbReference type="PaxDb" id="4577-GRMZM2G355940_P01"/>
<reference evidence="3" key="1">
    <citation type="submission" date="2015-12" db="EMBL/GenBank/DDBJ databases">
        <title>Update maize B73 reference genome by single molecule sequencing technologies.</title>
        <authorList>
            <consortium name="Maize Genome Sequencing Project"/>
            <person name="Ware D."/>
        </authorList>
    </citation>
    <scope>NUCLEOTIDE SEQUENCE</scope>
    <source>
        <tissue evidence="3">Seedling</tissue>
    </source>
</reference>
<dbReference type="Gene3D" id="1.25.40.10">
    <property type="entry name" value="Tetratricopeptide repeat domain"/>
    <property type="match status" value="1"/>
</dbReference>
<dbReference type="PROSITE" id="PS51375">
    <property type="entry name" value="PPR"/>
    <property type="match status" value="1"/>
</dbReference>
<dbReference type="InterPro" id="IPR002885">
    <property type="entry name" value="PPR_rpt"/>
</dbReference>
<dbReference type="SMR" id="A0A1D6FMZ1"/>
<dbReference type="InterPro" id="IPR011990">
    <property type="entry name" value="TPR-like_helical_dom_sf"/>
</dbReference>
<evidence type="ECO:0000313" key="3">
    <source>
        <dbReference type="EMBL" id="AQK93031.1"/>
    </source>
</evidence>
<protein>
    <submittedName>
        <fullName evidence="3">Uncharacterized protein</fullName>
    </submittedName>
</protein>
<evidence type="ECO:0000256" key="2">
    <source>
        <dbReference type="ARBA" id="ARBA00022946"/>
    </source>
</evidence>
<organism evidence="3">
    <name type="scientific">Zea mays</name>
    <name type="common">Maize</name>
    <dbReference type="NCBI Taxonomy" id="4577"/>
    <lineage>
        <taxon>Eukaryota</taxon>
        <taxon>Viridiplantae</taxon>
        <taxon>Streptophyta</taxon>
        <taxon>Embryophyta</taxon>
        <taxon>Tracheophyta</taxon>
        <taxon>Spermatophyta</taxon>
        <taxon>Magnoliopsida</taxon>
        <taxon>Liliopsida</taxon>
        <taxon>Poales</taxon>
        <taxon>Poaceae</taxon>
        <taxon>PACMAD clade</taxon>
        <taxon>Panicoideae</taxon>
        <taxon>Andropogonodae</taxon>
        <taxon>Andropogoneae</taxon>
        <taxon>Tripsacinae</taxon>
        <taxon>Zea</taxon>
    </lineage>
</organism>
<evidence type="ECO:0000256" key="1">
    <source>
        <dbReference type="ARBA" id="ARBA00022737"/>
    </source>
</evidence>
<sequence length="242" mass="26637">MSRTFDDYYIEDCGIILAPKVTQRRIDNSDQFVILATVRVAFVPAVRGRLPPSGSAFNQSAPSIYMRQIITIHLVASTSSLLHPIATAPLSAPLFLDTTHTGAGVETDHHDTSSSGCLWPRHPSVLDFPPSSRSPASRIGSSTWRDISSLSSMAVAEVYSPTAAAAAQQQREKATSQIWRAVVGWIDETSLPPGSRLDVRAYTTVLHALSRAGQYERALELFAELRRQGYEIKRDSMFHKAR</sequence>
<name>A0A1D6FMZ1_MAIZE</name>
<dbReference type="AlphaFoldDB" id="A0A1D6FMZ1"/>
<accession>A0A1D6FMZ1</accession>
<gene>
    <name evidence="3" type="ORF">ZEAMMB73_Zm00001d009896</name>
</gene>
<keyword evidence="2" id="KW-0809">Transit peptide</keyword>
<dbReference type="eggNOG" id="KOG2726">
    <property type="taxonomic scope" value="Eukaryota"/>
</dbReference>
<dbReference type="eggNOG" id="KOG1542">
    <property type="taxonomic scope" value="Eukaryota"/>
</dbReference>
<keyword evidence="1" id="KW-0677">Repeat</keyword>
<dbReference type="EMBL" id="CM000784">
    <property type="protein sequence ID" value="AQK93031.1"/>
    <property type="molecule type" value="Genomic_DNA"/>
</dbReference>
<dbReference type="NCBIfam" id="TIGR00756">
    <property type="entry name" value="PPR"/>
    <property type="match status" value="1"/>
</dbReference>